<sequence length="248" mass="25985">MDLNGKIAIVTGAASGFGEAIAHRYAAAGARVVIVDLNGDKARAVADAIGEGRAIGVQADVTARAAIDAAVQATIDTFGVPDIVVNNAGYTHKNQPLLDVDEATFDRVLNVNIKSIYHMVHAVVPAMRDNGGGVILNVGSVAGIRPRPGLTWYNGSKGATNMLSKSLAVELAPWKIRVNVICPVMGVTGMLEDFMGMPDTPENRQKFLGSIPLGRFCEPGDVADAAMYLAQSDFITGVELPVDGGRTI</sequence>
<evidence type="ECO:0000256" key="1">
    <source>
        <dbReference type="ARBA" id="ARBA00006484"/>
    </source>
</evidence>
<dbReference type="PROSITE" id="PS00061">
    <property type="entry name" value="ADH_SHORT"/>
    <property type="match status" value="1"/>
</dbReference>
<keyword evidence="4" id="KW-1185">Reference proteome</keyword>
<proteinExistence type="inferred from homology"/>
<protein>
    <submittedName>
        <fullName evidence="3">3-ketoacyl-ACP reductase</fullName>
    </submittedName>
</protein>
<evidence type="ECO:0000313" key="4">
    <source>
        <dbReference type="Proteomes" id="UP000076609"/>
    </source>
</evidence>
<gene>
    <name evidence="3" type="primary">fabG</name>
    <name evidence="3" type="ORF">AVT10_02710</name>
</gene>
<dbReference type="Proteomes" id="UP000076609">
    <property type="component" value="Unassembled WGS sequence"/>
</dbReference>
<dbReference type="PANTHER" id="PTHR43639">
    <property type="entry name" value="OXIDOREDUCTASE, SHORT-CHAIN DEHYDROGENASE/REDUCTASE FAMILY (AFU_ORTHOLOGUE AFUA_5G02870)"/>
    <property type="match status" value="1"/>
</dbReference>
<dbReference type="PRINTS" id="PR00081">
    <property type="entry name" value="GDHRDH"/>
</dbReference>
<name>A0ABR5YGZ2_9SPHN</name>
<dbReference type="EMBL" id="LQQO01000001">
    <property type="protein sequence ID" value="KZE18944.1"/>
    <property type="molecule type" value="Genomic_DNA"/>
</dbReference>
<accession>A0ABR5YGZ2</accession>
<dbReference type="PANTHER" id="PTHR43639:SF1">
    <property type="entry name" value="SHORT-CHAIN DEHYDROGENASE_REDUCTASE FAMILY PROTEIN"/>
    <property type="match status" value="1"/>
</dbReference>
<dbReference type="Gene3D" id="3.40.50.720">
    <property type="entry name" value="NAD(P)-binding Rossmann-like Domain"/>
    <property type="match status" value="1"/>
</dbReference>
<dbReference type="InterPro" id="IPR020904">
    <property type="entry name" value="Sc_DH/Rdtase_CS"/>
</dbReference>
<comment type="similarity">
    <text evidence="1">Belongs to the short-chain dehydrogenases/reductases (SDR) family.</text>
</comment>
<dbReference type="Pfam" id="PF13561">
    <property type="entry name" value="adh_short_C2"/>
    <property type="match status" value="1"/>
</dbReference>
<dbReference type="SUPFAM" id="SSF51735">
    <property type="entry name" value="NAD(P)-binding Rossmann-fold domains"/>
    <property type="match status" value="1"/>
</dbReference>
<dbReference type="RefSeq" id="WP_066687956.1">
    <property type="nucleotide sequence ID" value="NZ_CP117025.1"/>
</dbReference>
<dbReference type="InterPro" id="IPR002347">
    <property type="entry name" value="SDR_fam"/>
</dbReference>
<dbReference type="InterPro" id="IPR036291">
    <property type="entry name" value="NAD(P)-bd_dom_sf"/>
</dbReference>
<organism evidence="3 4">
    <name type="scientific">Sphingomonas hankookensis</name>
    <dbReference type="NCBI Taxonomy" id="563996"/>
    <lineage>
        <taxon>Bacteria</taxon>
        <taxon>Pseudomonadati</taxon>
        <taxon>Pseudomonadota</taxon>
        <taxon>Alphaproteobacteria</taxon>
        <taxon>Sphingomonadales</taxon>
        <taxon>Sphingomonadaceae</taxon>
        <taxon>Sphingomonas</taxon>
    </lineage>
</organism>
<evidence type="ECO:0000256" key="2">
    <source>
        <dbReference type="ARBA" id="ARBA00023002"/>
    </source>
</evidence>
<dbReference type="NCBIfam" id="NF005559">
    <property type="entry name" value="PRK07231.1"/>
    <property type="match status" value="1"/>
</dbReference>
<evidence type="ECO:0000313" key="3">
    <source>
        <dbReference type="EMBL" id="KZE18944.1"/>
    </source>
</evidence>
<reference evidence="4" key="1">
    <citation type="submission" date="2016-01" db="EMBL/GenBank/DDBJ databases">
        <title>Draft genome of Chromobacterium sp. F49.</title>
        <authorList>
            <person name="Hong K.W."/>
        </authorList>
    </citation>
    <scope>NUCLEOTIDE SEQUENCE [LARGE SCALE GENOMIC DNA]</scope>
    <source>
        <strain evidence="4">CN3</strain>
    </source>
</reference>
<keyword evidence="2" id="KW-0560">Oxidoreductase</keyword>
<comment type="caution">
    <text evidence="3">The sequence shown here is derived from an EMBL/GenBank/DDBJ whole genome shotgun (WGS) entry which is preliminary data.</text>
</comment>
<dbReference type="PRINTS" id="PR00080">
    <property type="entry name" value="SDRFAMILY"/>
</dbReference>